<feature type="compositionally biased region" description="Low complexity" evidence="8">
    <location>
        <begin position="624"/>
        <end position="641"/>
    </location>
</feature>
<evidence type="ECO:0000256" key="8">
    <source>
        <dbReference type="SAM" id="MobiDB-lite"/>
    </source>
</evidence>
<evidence type="ECO:0000256" key="5">
    <source>
        <dbReference type="ARBA" id="ARBA00022561"/>
    </source>
</evidence>
<name>A0AAU8H444_9VIRU</name>
<evidence type="ECO:0000256" key="4">
    <source>
        <dbReference type="ARBA" id="ARBA00022431"/>
    </source>
</evidence>
<sequence>MAWWGRWRRWRWGPRRWRRRRRRRLPRRRAQRPVRRRRARRVRRRRWGRRRWRRGYRRRLRLRRRRRRKRKIVLTQWNPAKVRRCTIKGVLPMILCGAGRSGFNYGLHSDDYTIQKPLGQNPHGGGMSTVTFSLQVLYDQYQRFMNKWSYSNDQLDLARYFGCTFWFYRHPEVDFVAQFDNVPPMKMDENTAPNTHPSFLLQNKHRVKIPSFKTKPFGRKKVRVKVGPPKLFEDKWYSQHDLCKVPLVSWRLTAADFRFPFCSPQTDNPCYTFQVLHEEYYPVIGTSALEKGTNYNLSGITALETFLYAKCTHYQTFATDTRLNPQRPISSNNRQTYNPSGATEDIIWSQTDFNNFKKHTDSNYGYCTYCPTSDLITKIKQYRDKRFQWLTEMPQTNTCHINATYARGKIKEWEYHLGWYSNIFIGNLRHNLAFRTAYIDITYNPITDKGEGNIVWFQYATKPNTQYVESQAKCTIRDIPLYAAFYGYEDYIQRTLGPYQDVETLGIICVKCPYTDPPLVHNAGYKFRFNWGGDSIFPQIIKNPCPDSGVRPSTSRERRSVQVVSPLTMGPEYIFHRWDWRRGFFNQKALKRMLEKSINDGEYPTGPKVPRWFPPLDNEKQEGASDSEATSSQSSQEEAAQEALQEVQEATLQQHLLQQYREQRRIGKQLQFVMLQLTKTQSNLHINPRVLGHA</sequence>
<comment type="subcellular location">
    <subcellularLocation>
        <location evidence="1 7">Virion</location>
    </subcellularLocation>
</comment>
<keyword evidence="5 7" id="KW-0167">Capsid protein</keyword>
<evidence type="ECO:0000256" key="1">
    <source>
        <dbReference type="ARBA" id="ARBA00004328"/>
    </source>
</evidence>
<comment type="function">
    <text evidence="7">Self-assembles to form an icosahedral capsid.</text>
</comment>
<keyword evidence="6 7" id="KW-0946">Virion</keyword>
<evidence type="ECO:0000313" key="9">
    <source>
        <dbReference type="EMBL" id="XCH55691.1"/>
    </source>
</evidence>
<dbReference type="Pfam" id="PF02956">
    <property type="entry name" value="TT_ORF1"/>
    <property type="match status" value="1"/>
</dbReference>
<evidence type="ECO:0000256" key="7">
    <source>
        <dbReference type="RuleBase" id="RU361230"/>
    </source>
</evidence>
<dbReference type="InterPro" id="IPR004219">
    <property type="entry name" value="TTvirus_Unk"/>
</dbReference>
<dbReference type="EMBL" id="PP816445">
    <property type="protein sequence ID" value="XCH55691.1"/>
    <property type="molecule type" value="Genomic_DNA"/>
</dbReference>
<accession>A0AAU8H444</accession>
<evidence type="ECO:0000256" key="2">
    <source>
        <dbReference type="ARBA" id="ARBA00006131"/>
    </source>
</evidence>
<evidence type="ECO:0000256" key="6">
    <source>
        <dbReference type="ARBA" id="ARBA00022844"/>
    </source>
</evidence>
<reference evidence="9" key="1">
    <citation type="submission" date="2024-05" db="EMBL/GenBank/DDBJ databases">
        <authorList>
            <person name="Laubscher F."/>
            <person name="Chudzinski V."/>
            <person name="Cordey S."/>
            <person name="Hosszu-Fellous K."/>
            <person name="Kaiser L."/>
        </authorList>
    </citation>
    <scope>NUCLEOTIDE SEQUENCE</scope>
    <source>
        <strain evidence="9">GE-0919-24-007</strain>
    </source>
</reference>
<dbReference type="GO" id="GO:0039615">
    <property type="term" value="C:T=1 icosahedral viral capsid"/>
    <property type="evidence" value="ECO:0007669"/>
    <property type="project" value="UniProtKB-UniRule"/>
</dbReference>
<protein>
    <recommendedName>
        <fullName evidence="3 7">Capsid protein</fullName>
    </recommendedName>
</protein>
<keyword evidence="4 7" id="KW-1140">T=1 icosahedral capsid protein</keyword>
<comment type="similarity">
    <text evidence="2 7">Belongs to the anelloviridae capsid protein family.</text>
</comment>
<feature type="region of interest" description="Disordered" evidence="8">
    <location>
        <begin position="599"/>
        <end position="641"/>
    </location>
</feature>
<organism evidence="9">
    <name type="scientific">Alphatorquevirus homin18</name>
    <dbReference type="NCBI Taxonomy" id="3048419"/>
    <lineage>
        <taxon>Viruses</taxon>
        <taxon>Monodnaviria</taxon>
        <taxon>Shotokuvirae</taxon>
        <taxon>Commensaviricota</taxon>
        <taxon>Cardeaviricetes</taxon>
        <taxon>Sanitavirales</taxon>
        <taxon>Anelloviridae</taxon>
        <taxon>Alphatorquevirus</taxon>
    </lineage>
</organism>
<proteinExistence type="inferred from homology"/>
<evidence type="ECO:0000256" key="3">
    <source>
        <dbReference type="ARBA" id="ARBA00018091"/>
    </source>
</evidence>